<accession>A0A7J6SHU7</accession>
<evidence type="ECO:0000256" key="10">
    <source>
        <dbReference type="ARBA" id="ARBA00048167"/>
    </source>
</evidence>
<dbReference type="Gene3D" id="3.40.50.150">
    <property type="entry name" value="Vaccinia Virus protein VP39"/>
    <property type="match status" value="1"/>
</dbReference>
<evidence type="ECO:0000256" key="5">
    <source>
        <dbReference type="ARBA" id="ARBA00039112"/>
    </source>
</evidence>
<comment type="catalytic activity">
    <reaction evidence="8">
        <text>N-terminal L-seryl-L-prolyl-L-lysyl-[protein] + 3 S-adenosyl-L-methionine = N-terminal N,N,N-trimethyl-L-seryl-L-prolyl-L-lysyl-[protein] + 3 S-adenosyl-L-homocysteine + 3 H(+)</text>
        <dbReference type="Rhea" id="RHEA:54724"/>
        <dbReference type="Rhea" id="RHEA-COMP:13789"/>
        <dbReference type="Rhea" id="RHEA-COMP:13973"/>
        <dbReference type="ChEBI" id="CHEBI:15378"/>
        <dbReference type="ChEBI" id="CHEBI:57856"/>
        <dbReference type="ChEBI" id="CHEBI:59789"/>
        <dbReference type="ChEBI" id="CHEBI:138061"/>
        <dbReference type="ChEBI" id="CHEBI:138317"/>
        <dbReference type="EC" id="2.1.1.244"/>
    </reaction>
</comment>
<comment type="caution">
    <text evidence="12">The sequence shown here is derived from an EMBL/GenBank/DDBJ whole genome shotgun (WGS) entry which is preliminary data.</text>
</comment>
<dbReference type="AlphaFoldDB" id="A0A7J6SHU7"/>
<dbReference type="Proteomes" id="UP000574390">
    <property type="component" value="Unassembled WGS sequence"/>
</dbReference>
<dbReference type="SUPFAM" id="SSF53335">
    <property type="entry name" value="S-adenosyl-L-methionine-dependent methyltransferases"/>
    <property type="match status" value="1"/>
</dbReference>
<dbReference type="InterPro" id="IPR008576">
    <property type="entry name" value="MeTrfase_NTM1"/>
</dbReference>
<keyword evidence="4" id="KW-0949">S-adenosyl-L-methionine</keyword>
<comment type="catalytic activity">
    <reaction evidence="10">
        <text>N-terminal L-alanyl-L-prolyl-L-lysyl-[protein] + 3 S-adenosyl-L-methionine = N-terminal N,N,N-trimethyl-L-alanyl-L-prolyl-L-lysyl-[protein] + 3 S-adenosyl-L-homocysteine + 3 H(+)</text>
        <dbReference type="Rhea" id="RHEA:54712"/>
        <dbReference type="Rhea" id="RHEA-COMP:13785"/>
        <dbReference type="Rhea" id="RHEA-COMP:13971"/>
        <dbReference type="ChEBI" id="CHEBI:15378"/>
        <dbReference type="ChEBI" id="CHEBI:57856"/>
        <dbReference type="ChEBI" id="CHEBI:59789"/>
        <dbReference type="ChEBI" id="CHEBI:138057"/>
        <dbReference type="ChEBI" id="CHEBI:138315"/>
        <dbReference type="EC" id="2.1.1.244"/>
    </reaction>
</comment>
<evidence type="ECO:0000313" key="13">
    <source>
        <dbReference type="Proteomes" id="UP000574390"/>
    </source>
</evidence>
<organism evidence="12 13">
    <name type="scientific">Perkinsus olseni</name>
    <name type="common">Perkinsus atlanticus</name>
    <dbReference type="NCBI Taxonomy" id="32597"/>
    <lineage>
        <taxon>Eukaryota</taxon>
        <taxon>Sar</taxon>
        <taxon>Alveolata</taxon>
        <taxon>Perkinsozoa</taxon>
        <taxon>Perkinsea</taxon>
        <taxon>Perkinsida</taxon>
        <taxon>Perkinsidae</taxon>
        <taxon>Perkinsus</taxon>
    </lineage>
</organism>
<evidence type="ECO:0000256" key="8">
    <source>
        <dbReference type="ARBA" id="ARBA00047306"/>
    </source>
</evidence>
<dbReference type="Pfam" id="PF05891">
    <property type="entry name" value="Methyltransf_PK"/>
    <property type="match status" value="1"/>
</dbReference>
<dbReference type="PANTHER" id="PTHR12753:SF0">
    <property type="entry name" value="ALPHA N-TERMINAL PROTEIN METHYLTRANSFERASE 1"/>
    <property type="match status" value="1"/>
</dbReference>
<dbReference type="EC" id="2.1.1.244" evidence="5"/>
<evidence type="ECO:0000256" key="3">
    <source>
        <dbReference type="ARBA" id="ARBA00022679"/>
    </source>
</evidence>
<evidence type="ECO:0000256" key="7">
    <source>
        <dbReference type="ARBA" id="ARBA00043129"/>
    </source>
</evidence>
<gene>
    <name evidence="12" type="primary">METTL11B</name>
    <name evidence="12" type="ORF">FOZ62_026106</name>
</gene>
<feature type="region of interest" description="Disordered" evidence="11">
    <location>
        <begin position="1"/>
        <end position="34"/>
    </location>
</feature>
<dbReference type="GO" id="GO:0032259">
    <property type="term" value="P:methylation"/>
    <property type="evidence" value="ECO:0007669"/>
    <property type="project" value="UniProtKB-KW"/>
</dbReference>
<protein>
    <recommendedName>
        <fullName evidence="6">Alpha N-terminal protein methyltransferase 1</fullName>
        <ecNumber evidence="5">2.1.1.244</ecNumber>
    </recommendedName>
    <alternativeName>
        <fullName evidence="7">X-Pro-Lys N-terminal protein methyltransferase 1</fullName>
    </alternativeName>
</protein>
<keyword evidence="3 12" id="KW-0808">Transferase</keyword>
<evidence type="ECO:0000256" key="4">
    <source>
        <dbReference type="ARBA" id="ARBA00022691"/>
    </source>
</evidence>
<proteinExistence type="inferred from homology"/>
<keyword evidence="2 12" id="KW-0489">Methyltransferase</keyword>
<dbReference type="GO" id="GO:0005737">
    <property type="term" value="C:cytoplasm"/>
    <property type="evidence" value="ECO:0007669"/>
    <property type="project" value="TreeGrafter"/>
</dbReference>
<evidence type="ECO:0000256" key="1">
    <source>
        <dbReference type="ARBA" id="ARBA00009059"/>
    </source>
</evidence>
<dbReference type="CDD" id="cd02440">
    <property type="entry name" value="AdoMet_MTases"/>
    <property type="match status" value="1"/>
</dbReference>
<evidence type="ECO:0000256" key="6">
    <source>
        <dbReference type="ARBA" id="ARBA00039449"/>
    </source>
</evidence>
<sequence length="198" mass="21998">MSQICGARSSRLVRTSGMARPSRTGRISPHQTTASFKASKACRLTDVMGSLKFLDTIERRVPNPPMFRTVADCGAGIGRVSREVLTQRFQTIDLVEPCANLLESAQKTLNPAATAPCRVERFLQMGVQDFNPEIGRYDVIWNQWCLLYLTDEDLVAYLKRCKAALAPKVRRVVLSHNRIAGVVPADRPAALKNGFVCY</sequence>
<evidence type="ECO:0000256" key="9">
    <source>
        <dbReference type="ARBA" id="ARBA00047885"/>
    </source>
</evidence>
<name>A0A7J6SHU7_PEROL</name>
<evidence type="ECO:0000256" key="2">
    <source>
        <dbReference type="ARBA" id="ARBA00022603"/>
    </source>
</evidence>
<evidence type="ECO:0000256" key="11">
    <source>
        <dbReference type="SAM" id="MobiDB-lite"/>
    </source>
</evidence>
<comment type="similarity">
    <text evidence="1">Belongs to the methyltransferase superfamily. NTM1 family.</text>
</comment>
<reference evidence="12 13" key="1">
    <citation type="submission" date="2020-04" db="EMBL/GenBank/DDBJ databases">
        <title>Perkinsus olseni comparative genomics.</title>
        <authorList>
            <person name="Bogema D.R."/>
        </authorList>
    </citation>
    <scope>NUCLEOTIDE SEQUENCE [LARGE SCALE GENOMIC DNA]</scope>
    <source>
        <strain evidence="12">ATCC PRA-205</strain>
    </source>
</reference>
<dbReference type="InterPro" id="IPR029063">
    <property type="entry name" value="SAM-dependent_MTases_sf"/>
</dbReference>
<comment type="catalytic activity">
    <reaction evidence="9">
        <text>N-terminal L-prolyl-L-prolyl-L-lysyl-[protein] + 2 S-adenosyl-L-methionine = N-terminal N,N-dimethyl-L-prolyl-L-prolyl-L-lysyl-[protein] + 2 S-adenosyl-L-homocysteine + 2 H(+)</text>
        <dbReference type="Rhea" id="RHEA:54736"/>
        <dbReference type="Rhea" id="RHEA-COMP:13787"/>
        <dbReference type="Rhea" id="RHEA-COMP:13974"/>
        <dbReference type="ChEBI" id="CHEBI:15378"/>
        <dbReference type="ChEBI" id="CHEBI:57856"/>
        <dbReference type="ChEBI" id="CHEBI:59789"/>
        <dbReference type="ChEBI" id="CHEBI:138059"/>
        <dbReference type="ChEBI" id="CHEBI:138318"/>
        <dbReference type="EC" id="2.1.1.244"/>
    </reaction>
</comment>
<dbReference type="EMBL" id="JABANM010014897">
    <property type="protein sequence ID" value="KAF4731946.1"/>
    <property type="molecule type" value="Genomic_DNA"/>
</dbReference>
<dbReference type="GO" id="GO:0071885">
    <property type="term" value="F:N-terminal protein N-methyltransferase activity"/>
    <property type="evidence" value="ECO:0007669"/>
    <property type="project" value="UniProtKB-EC"/>
</dbReference>
<dbReference type="PANTHER" id="PTHR12753">
    <property type="entry name" value="AD-003 - RELATED"/>
    <property type="match status" value="1"/>
</dbReference>
<evidence type="ECO:0000313" key="12">
    <source>
        <dbReference type="EMBL" id="KAF4731946.1"/>
    </source>
</evidence>